<keyword evidence="2 4" id="KW-0496">Mitochondrion</keyword>
<dbReference type="RefSeq" id="XP_060414513.1">
    <property type="nucleotide sequence ID" value="XM_060557748.1"/>
</dbReference>
<dbReference type="GO" id="GO:0005759">
    <property type="term" value="C:mitochondrial matrix"/>
    <property type="evidence" value="ECO:0007669"/>
    <property type="project" value="UniProtKB-SubCell"/>
</dbReference>
<dbReference type="GeneID" id="85441988"/>
<protein>
    <recommendedName>
        <fullName evidence="4">Succinate dehydrogenase assembly factor 2, mitochondrial</fullName>
        <shortName evidence="4">SDH assembly factor 2</shortName>
        <shortName evidence="4">SDHAF2</shortName>
    </recommendedName>
</protein>
<dbReference type="PANTHER" id="PTHR12469:SF2">
    <property type="entry name" value="SUCCINATE DEHYDROGENASE ASSEMBLY FACTOR 2, MITOCHONDRIAL"/>
    <property type="match status" value="1"/>
</dbReference>
<dbReference type="InterPro" id="IPR036714">
    <property type="entry name" value="SDH_sf"/>
</dbReference>
<accession>A0AAD8Q1H4</accession>
<evidence type="ECO:0000313" key="7">
    <source>
        <dbReference type="Proteomes" id="UP001230504"/>
    </source>
</evidence>
<sequence length="395" mass="44709">MRDILVHTLQLPLCIAPPLRQSNLYAQTRATPRRTFITQGFGYHFARFKPASARVRRDRTVIQCQRRKHGTHLHGPGSIRPSTEIPGALFVEGELHKLSIVLPTSVTLTPLRPFKSSNHSYHPFPVSLSRSQASIQQTPVPNRNSTAEEERGNETRRPKKSQRKMSALARTLRPARRLRVAPPTQAVNLVVRRCFADKPPVHAESAVNGELGVGEFEGIKFRVEPLRRVGEDERTMRARLLYQSRKRGTLESDLLMSTFANEHLPHMTKAQMQQYDLFLDENDWDIYYWATQEEAPSNSAPTQAPPADTKGAEDVRTQPPRAGEWANTVGTFKAQYRPVPARWQGSEILEMLRAHVRSRRADGTVGVHRDVQERKEGGLGFMPPLFDVDKAGNKN</sequence>
<dbReference type="SUPFAM" id="SSF109910">
    <property type="entry name" value="YgfY-like"/>
    <property type="match status" value="1"/>
</dbReference>
<comment type="similarity">
    <text evidence="4">Belongs to the SDHAF2 family.</text>
</comment>
<reference evidence="6" key="1">
    <citation type="submission" date="2021-06" db="EMBL/GenBank/DDBJ databases">
        <title>Comparative genomics, transcriptomics and evolutionary studies reveal genomic signatures of adaptation to plant cell wall in hemibiotrophic fungi.</title>
        <authorList>
            <consortium name="DOE Joint Genome Institute"/>
            <person name="Baroncelli R."/>
            <person name="Diaz J.F."/>
            <person name="Benocci T."/>
            <person name="Peng M."/>
            <person name="Battaglia E."/>
            <person name="Haridas S."/>
            <person name="Andreopoulos W."/>
            <person name="Labutti K."/>
            <person name="Pangilinan J."/>
            <person name="Floch G.L."/>
            <person name="Makela M.R."/>
            <person name="Henrissat B."/>
            <person name="Grigoriev I.V."/>
            <person name="Crouch J.A."/>
            <person name="De Vries R.P."/>
            <person name="Sukno S.A."/>
            <person name="Thon M.R."/>
        </authorList>
    </citation>
    <scope>NUCLEOTIDE SEQUENCE</scope>
    <source>
        <strain evidence="6">CBS 125086</strain>
    </source>
</reference>
<keyword evidence="7" id="KW-1185">Reference proteome</keyword>
<dbReference type="InterPro" id="IPR028882">
    <property type="entry name" value="SDHAF2"/>
</dbReference>
<organism evidence="6 7">
    <name type="scientific">Colletotrichum navitas</name>
    <dbReference type="NCBI Taxonomy" id="681940"/>
    <lineage>
        <taxon>Eukaryota</taxon>
        <taxon>Fungi</taxon>
        <taxon>Dikarya</taxon>
        <taxon>Ascomycota</taxon>
        <taxon>Pezizomycotina</taxon>
        <taxon>Sordariomycetes</taxon>
        <taxon>Hypocreomycetidae</taxon>
        <taxon>Glomerellales</taxon>
        <taxon>Glomerellaceae</taxon>
        <taxon>Colletotrichum</taxon>
        <taxon>Colletotrichum graminicola species complex</taxon>
    </lineage>
</organism>
<evidence type="ECO:0000256" key="5">
    <source>
        <dbReference type="SAM" id="MobiDB-lite"/>
    </source>
</evidence>
<dbReference type="FunFam" id="1.10.150.250:FF:000002">
    <property type="entry name" value="Succinate dehydrogenase assembly factor 2, mitochondrial"/>
    <property type="match status" value="1"/>
</dbReference>
<evidence type="ECO:0000256" key="1">
    <source>
        <dbReference type="ARBA" id="ARBA00004305"/>
    </source>
</evidence>
<dbReference type="HAMAP" id="MF_03057">
    <property type="entry name" value="SDHAF2"/>
    <property type="match status" value="1"/>
</dbReference>
<dbReference type="InterPro" id="IPR005631">
    <property type="entry name" value="SDH"/>
</dbReference>
<gene>
    <name evidence="6" type="ORF">LY79DRAFT_553073</name>
</gene>
<comment type="function">
    <text evidence="4">Plays an essential role in the assembly of succinate dehydrogenase (SDH), an enzyme complex (also referred to as respiratory complex II) that is a component of both the tricarboxylic acid (TCA) cycle and the mitochondrial electron transport chain, and which couples the oxidation of succinate to fumarate with the reduction of ubiquinone (coenzyme Q) to ubiquinol. Required for flavinylation (covalent attachment of FAD) of the flavoprotein subunit of the SDH catalytic dimer.</text>
</comment>
<feature type="compositionally biased region" description="Polar residues" evidence="5">
    <location>
        <begin position="129"/>
        <end position="145"/>
    </location>
</feature>
<dbReference type="EMBL" id="JAHLJV010000027">
    <property type="protein sequence ID" value="KAK1593189.1"/>
    <property type="molecule type" value="Genomic_DNA"/>
</dbReference>
<evidence type="ECO:0000256" key="4">
    <source>
        <dbReference type="HAMAP-Rule" id="MF_03057"/>
    </source>
</evidence>
<comment type="subcellular location">
    <subcellularLocation>
        <location evidence="1 4">Mitochondrion matrix</location>
    </subcellularLocation>
</comment>
<evidence type="ECO:0000313" key="6">
    <source>
        <dbReference type="EMBL" id="KAK1593189.1"/>
    </source>
</evidence>
<dbReference type="AlphaFoldDB" id="A0AAD8Q1H4"/>
<keyword evidence="3 4" id="KW-0143">Chaperone</keyword>
<name>A0AAD8Q1H4_9PEZI</name>
<feature type="region of interest" description="Disordered" evidence="5">
    <location>
        <begin position="129"/>
        <end position="165"/>
    </location>
</feature>
<evidence type="ECO:0000256" key="3">
    <source>
        <dbReference type="ARBA" id="ARBA00023186"/>
    </source>
</evidence>
<dbReference type="Proteomes" id="UP001230504">
    <property type="component" value="Unassembled WGS sequence"/>
</dbReference>
<comment type="caution">
    <text evidence="6">The sequence shown here is derived from an EMBL/GenBank/DDBJ whole genome shotgun (WGS) entry which is preliminary data.</text>
</comment>
<feature type="region of interest" description="Disordered" evidence="5">
    <location>
        <begin position="295"/>
        <end position="323"/>
    </location>
</feature>
<feature type="compositionally biased region" description="Basic and acidic residues" evidence="5">
    <location>
        <begin position="146"/>
        <end position="156"/>
    </location>
</feature>
<evidence type="ECO:0000256" key="2">
    <source>
        <dbReference type="ARBA" id="ARBA00023128"/>
    </source>
</evidence>
<proteinExistence type="inferred from homology"/>
<dbReference type="GO" id="GO:0006099">
    <property type="term" value="P:tricarboxylic acid cycle"/>
    <property type="evidence" value="ECO:0007669"/>
    <property type="project" value="TreeGrafter"/>
</dbReference>
<dbReference type="PANTHER" id="PTHR12469">
    <property type="entry name" value="PROTEIN EMI5 HOMOLOG, MITOCHONDRIAL"/>
    <property type="match status" value="1"/>
</dbReference>
<comment type="subunit">
    <text evidence="4">Interacts with the flavoprotein subunit within the SDH catalytic dimer.</text>
</comment>
<dbReference type="Gene3D" id="1.10.150.250">
    <property type="entry name" value="Flavinator of succinate dehydrogenase"/>
    <property type="match status" value="1"/>
</dbReference>
<dbReference type="Pfam" id="PF03937">
    <property type="entry name" value="Sdh5"/>
    <property type="match status" value="1"/>
</dbReference>
<dbReference type="GO" id="GO:0006121">
    <property type="term" value="P:mitochondrial electron transport, succinate to ubiquinone"/>
    <property type="evidence" value="ECO:0007669"/>
    <property type="project" value="UniProtKB-UniRule"/>
</dbReference>
<dbReference type="GO" id="GO:0034553">
    <property type="term" value="P:mitochondrial respiratory chain complex II assembly"/>
    <property type="evidence" value="ECO:0007669"/>
    <property type="project" value="TreeGrafter"/>
</dbReference>